<keyword evidence="4 9" id="KW-0812">Transmembrane</keyword>
<dbReference type="GO" id="GO:0005886">
    <property type="term" value="C:plasma membrane"/>
    <property type="evidence" value="ECO:0007669"/>
    <property type="project" value="UniProtKB-SubCell"/>
</dbReference>
<dbReference type="GO" id="GO:0005524">
    <property type="term" value="F:ATP binding"/>
    <property type="evidence" value="ECO:0007669"/>
    <property type="project" value="UniProtKB-KW"/>
</dbReference>
<dbReference type="EMBL" id="JACXAE010000013">
    <property type="protein sequence ID" value="MBD2771261.1"/>
    <property type="molecule type" value="Genomic_DNA"/>
</dbReference>
<evidence type="ECO:0000259" key="11">
    <source>
        <dbReference type="PROSITE" id="PS50929"/>
    </source>
</evidence>
<dbReference type="SUPFAM" id="SSF90123">
    <property type="entry name" value="ABC transporter transmembrane region"/>
    <property type="match status" value="1"/>
</dbReference>
<evidence type="ECO:0000313" key="12">
    <source>
        <dbReference type="EMBL" id="MBD2771261.1"/>
    </source>
</evidence>
<dbReference type="InterPro" id="IPR036640">
    <property type="entry name" value="ABC1_TM_sf"/>
</dbReference>
<evidence type="ECO:0000256" key="2">
    <source>
        <dbReference type="ARBA" id="ARBA00022448"/>
    </source>
</evidence>
<evidence type="ECO:0000313" key="13">
    <source>
        <dbReference type="Proteomes" id="UP000629098"/>
    </source>
</evidence>
<dbReference type="SUPFAM" id="SSF52540">
    <property type="entry name" value="P-loop containing nucleoside triphosphate hydrolases"/>
    <property type="match status" value="1"/>
</dbReference>
<keyword evidence="2" id="KW-0813">Transport</keyword>
<dbReference type="Pfam" id="PF00664">
    <property type="entry name" value="ABC_membrane"/>
    <property type="match status" value="1"/>
</dbReference>
<feature type="transmembrane region" description="Helical" evidence="9">
    <location>
        <begin position="584"/>
        <end position="602"/>
    </location>
</feature>
<dbReference type="InterPro" id="IPR003593">
    <property type="entry name" value="AAA+_ATPase"/>
</dbReference>
<keyword evidence="13" id="KW-1185">Reference proteome</keyword>
<evidence type="ECO:0000256" key="8">
    <source>
        <dbReference type="ARBA" id="ARBA00023136"/>
    </source>
</evidence>
<keyword evidence="5" id="KW-0547">Nucleotide-binding</keyword>
<evidence type="ECO:0000256" key="3">
    <source>
        <dbReference type="ARBA" id="ARBA00022475"/>
    </source>
</evidence>
<feature type="transmembrane region" description="Helical" evidence="9">
    <location>
        <begin position="391"/>
        <end position="409"/>
    </location>
</feature>
<feature type="transmembrane region" description="Helical" evidence="9">
    <location>
        <begin position="496"/>
        <end position="517"/>
    </location>
</feature>
<dbReference type="Gene3D" id="3.40.50.300">
    <property type="entry name" value="P-loop containing nucleotide triphosphate hydrolases"/>
    <property type="match status" value="1"/>
</dbReference>
<dbReference type="Proteomes" id="UP000629098">
    <property type="component" value="Unassembled WGS sequence"/>
</dbReference>
<evidence type="ECO:0000256" key="5">
    <source>
        <dbReference type="ARBA" id="ARBA00022741"/>
    </source>
</evidence>
<feature type="transmembrane region" description="Helical" evidence="9">
    <location>
        <begin position="473"/>
        <end position="490"/>
    </location>
</feature>
<keyword evidence="7 9" id="KW-1133">Transmembrane helix</keyword>
<dbReference type="RefSeq" id="WP_190825545.1">
    <property type="nucleotide sequence ID" value="NZ_CAWPPI010000013.1"/>
</dbReference>
<dbReference type="InterPro" id="IPR017871">
    <property type="entry name" value="ABC_transporter-like_CS"/>
</dbReference>
<keyword evidence="3" id="KW-1003">Cell membrane</keyword>
<comment type="caution">
    <text evidence="12">The sequence shown here is derived from an EMBL/GenBank/DDBJ whole genome shotgun (WGS) entry which is preliminary data.</text>
</comment>
<keyword evidence="8 9" id="KW-0472">Membrane</keyword>
<evidence type="ECO:0000259" key="10">
    <source>
        <dbReference type="PROSITE" id="PS50893"/>
    </source>
</evidence>
<proteinExistence type="predicted"/>
<dbReference type="GO" id="GO:0034040">
    <property type="term" value="F:ATPase-coupled lipid transmembrane transporter activity"/>
    <property type="evidence" value="ECO:0007669"/>
    <property type="project" value="TreeGrafter"/>
</dbReference>
<protein>
    <submittedName>
        <fullName evidence="12">NHLP bacteriocin export ABC transporter permease/ATPase subunit</fullName>
    </submittedName>
</protein>
<dbReference type="InterPro" id="IPR011527">
    <property type="entry name" value="ABC1_TM_dom"/>
</dbReference>
<dbReference type="GO" id="GO:0140359">
    <property type="term" value="F:ABC-type transporter activity"/>
    <property type="evidence" value="ECO:0007669"/>
    <property type="project" value="InterPro"/>
</dbReference>
<gene>
    <name evidence="12" type="ORF">ICL16_03755</name>
</gene>
<feature type="transmembrane region" description="Helical" evidence="9">
    <location>
        <begin position="355"/>
        <end position="379"/>
    </location>
</feature>
<keyword evidence="6" id="KW-0067">ATP-binding</keyword>
<dbReference type="InterPro" id="IPR039421">
    <property type="entry name" value="Type_1_exporter"/>
</dbReference>
<dbReference type="NCBIfam" id="TIGR03797">
    <property type="entry name" value="NHLM_micro_ABC2"/>
    <property type="match status" value="1"/>
</dbReference>
<dbReference type="Gene3D" id="1.20.1560.10">
    <property type="entry name" value="ABC transporter type 1, transmembrane domain"/>
    <property type="match status" value="1"/>
</dbReference>
<dbReference type="GO" id="GO:0016887">
    <property type="term" value="F:ATP hydrolysis activity"/>
    <property type="evidence" value="ECO:0007669"/>
    <property type="project" value="InterPro"/>
</dbReference>
<dbReference type="PROSITE" id="PS50929">
    <property type="entry name" value="ABC_TM1F"/>
    <property type="match status" value="1"/>
</dbReference>
<feature type="domain" description="ABC transmembrane type-1" evidence="11">
    <location>
        <begin position="356"/>
        <end position="643"/>
    </location>
</feature>
<evidence type="ECO:0000256" key="7">
    <source>
        <dbReference type="ARBA" id="ARBA00022989"/>
    </source>
</evidence>
<dbReference type="AlphaFoldDB" id="A0A8J6XID2"/>
<name>A0A8J6XID2_9CYAN</name>
<comment type="subcellular location">
    <subcellularLocation>
        <location evidence="1">Cell membrane</location>
        <topology evidence="1">Multi-pass membrane protein</topology>
    </subcellularLocation>
</comment>
<evidence type="ECO:0000256" key="1">
    <source>
        <dbReference type="ARBA" id="ARBA00004651"/>
    </source>
</evidence>
<accession>A0A8J6XID2</accession>
<reference evidence="12" key="1">
    <citation type="submission" date="2020-09" db="EMBL/GenBank/DDBJ databases">
        <title>Iningainema tapete sp. nov. (Scytonemataceae, Cyanobacteria) from greenhouses in central Florida (USA) produces two types of nodularin with biosynthetic potential for microcystin-LR and anabaenopeptins.</title>
        <authorList>
            <person name="Berthold D.E."/>
            <person name="Lefler F.W."/>
            <person name="Huang I.-S."/>
            <person name="Abdulla H."/>
            <person name="Zimba P.V."/>
            <person name="Laughinghouse H.D. IV."/>
        </authorList>
    </citation>
    <scope>NUCLEOTIDE SEQUENCE</scope>
    <source>
        <strain evidence="12">BLCCT55</strain>
    </source>
</reference>
<dbReference type="Pfam" id="PF00005">
    <property type="entry name" value="ABC_tran"/>
    <property type="match status" value="1"/>
</dbReference>
<dbReference type="InterPro" id="IPR003439">
    <property type="entry name" value="ABC_transporter-like_ATP-bd"/>
</dbReference>
<dbReference type="PANTHER" id="PTHR24221:SF654">
    <property type="entry name" value="ATP-BINDING CASSETTE SUB-FAMILY B MEMBER 6"/>
    <property type="match status" value="1"/>
</dbReference>
<evidence type="ECO:0000256" key="9">
    <source>
        <dbReference type="SAM" id="Phobius"/>
    </source>
</evidence>
<dbReference type="PANTHER" id="PTHR24221">
    <property type="entry name" value="ATP-BINDING CASSETTE SUB-FAMILY B"/>
    <property type="match status" value="1"/>
</dbReference>
<feature type="domain" description="ABC transporter" evidence="10">
    <location>
        <begin position="675"/>
        <end position="907"/>
    </location>
</feature>
<organism evidence="12 13">
    <name type="scientific">Iningainema tapete BLCC-T55</name>
    <dbReference type="NCBI Taxonomy" id="2748662"/>
    <lineage>
        <taxon>Bacteria</taxon>
        <taxon>Bacillati</taxon>
        <taxon>Cyanobacteriota</taxon>
        <taxon>Cyanophyceae</taxon>
        <taxon>Nostocales</taxon>
        <taxon>Scytonemataceae</taxon>
        <taxon>Iningainema tapete</taxon>
    </lineage>
</organism>
<dbReference type="PROSITE" id="PS00211">
    <property type="entry name" value="ABC_TRANSPORTER_1"/>
    <property type="match status" value="1"/>
</dbReference>
<evidence type="ECO:0000256" key="6">
    <source>
        <dbReference type="ARBA" id="ARBA00022840"/>
    </source>
</evidence>
<dbReference type="SMART" id="SM00382">
    <property type="entry name" value="AAA"/>
    <property type="match status" value="1"/>
</dbReference>
<evidence type="ECO:0000256" key="4">
    <source>
        <dbReference type="ARBA" id="ARBA00022692"/>
    </source>
</evidence>
<dbReference type="InterPro" id="IPR027417">
    <property type="entry name" value="P-loop_NTPase"/>
</dbReference>
<dbReference type="FunFam" id="3.40.50.300:FF:000299">
    <property type="entry name" value="ABC transporter ATP-binding protein/permease"/>
    <property type="match status" value="1"/>
</dbReference>
<dbReference type="PROSITE" id="PS50893">
    <property type="entry name" value="ABC_TRANSPORTER_2"/>
    <property type="match status" value="1"/>
</dbReference>
<dbReference type="CDD" id="cd07346">
    <property type="entry name" value="ABC_6TM_exporters"/>
    <property type="match status" value="1"/>
</dbReference>
<dbReference type="InterPro" id="IPR022515">
    <property type="entry name" value="NHPM_micro_ABC2"/>
</dbReference>
<sequence length="910" mass="99882">MEILYRIKRNESLVLDDPEKVWVIQTGDVSLFTTKVKNITLHGDELGAQPEAESLTAPTLKHDRRYLFSVGALEALFGAATNHPDSLIVAVAIDATELSQISIADLVRLVATRETRAIALVNGWINHLSETFSTEGYSVNFSHYLSLIKPENATSLPIILADLHSEFFNNLNLLQQQEIEIAFLQFQQREQLNRTVVNSALSKLASVLQQEQETVSSQQGTPLLVAAGAVGRAMGITITPPAQSFDISRVKDPVEAIARSSQFRTRRVVLEYGWWQREYGPLLAYTQAEQRPIALLPAGKHYILFDPLAQTRTFVNQAVAATLAPQAYQFYRSLPKVNNALGLFQFGIKGYEKDIILVLVTGIVGSLLGMVVPQATALLVDNAIPDSDQSLLWQIGLALLAIAFGRSAFDMSQGIMSLRVENAADGALQPAIWDRLLRLSPAFFRNYSSGDLLNRTLSVNQIRRILSGATQRTLLSGLFALLNGVLMFVYSWQLALVGVGIALLASAVTAVCGWLLVRYSRRLQELDGEINGLTVQLINGVAKLRVARAEERAFAAWAEQYSQRTKLTATLQQIQDSVSVLNEILSLLTSALLFGLAVLFLQRDQASGSGGFTTGTFLAFNSALGIFIGGVSNLSNTLIDILAIVPLWERAKPILQQELEYDSHKVDPGRLMGRVILDHVTFRYREDGPPILNDISLHAEPGEFVAIVGPSGSGKSTILRLLLGFETPLSGKVYYDRFDLAQLDLVAVRRQFGVVLQNGRIGAGSIFQNISASALISHNEAWEAAQMAGFAADIELFPMKMHTVVSEGGTNLSGGQRQRLLIARALVNKPKIILMDEATSSLDNQTQAIITKSLEELKATRIVIAHRLSTIRNADRIYVIEEGRVVQVGTFAVLMKLEGLFAQLVARQME</sequence>